<reference evidence="7" key="1">
    <citation type="submission" date="2019-05" db="EMBL/GenBank/DDBJ databases">
        <title>Complete genome sequencing of Dialister sp. strain 5BBH33.</title>
        <authorList>
            <person name="Sakamoto M."/>
            <person name="Murakami T."/>
            <person name="Mori H."/>
        </authorList>
    </citation>
    <scope>NUCLEOTIDE SEQUENCE [LARGE SCALE GENOMIC DNA]</scope>
    <source>
        <strain evidence="7">5BBH33</strain>
    </source>
</reference>
<evidence type="ECO:0000256" key="2">
    <source>
        <dbReference type="ARBA" id="ARBA00022692"/>
    </source>
</evidence>
<dbReference type="KEGG" id="dho:Dia5BBH33_00860"/>
<proteinExistence type="predicted"/>
<dbReference type="PANTHER" id="PTHR35529">
    <property type="entry name" value="MANGANESE EFFLUX PUMP MNTP-RELATED"/>
    <property type="match status" value="1"/>
</dbReference>
<evidence type="ECO:0000256" key="5">
    <source>
        <dbReference type="SAM" id="Phobius"/>
    </source>
</evidence>
<name>A0A8D4UT90_9FIRM</name>
<feature type="transmembrane region" description="Helical" evidence="5">
    <location>
        <begin position="73"/>
        <end position="94"/>
    </location>
</feature>
<dbReference type="AlphaFoldDB" id="A0A8D4UT90"/>
<evidence type="ECO:0000256" key="3">
    <source>
        <dbReference type="ARBA" id="ARBA00022989"/>
    </source>
</evidence>
<keyword evidence="7" id="KW-1185">Reference proteome</keyword>
<evidence type="ECO:0008006" key="8">
    <source>
        <dbReference type="Google" id="ProtNLM"/>
    </source>
</evidence>
<dbReference type="PANTHER" id="PTHR35529:SF1">
    <property type="entry name" value="MANGANESE EFFLUX PUMP MNTP-RELATED"/>
    <property type="match status" value="1"/>
</dbReference>
<gene>
    <name evidence="6" type="ORF">Dia5BBH33_00860</name>
</gene>
<sequence length="150" mass="16101">MTLIAGVFGFFQFAMPFIGWICVNMLIGVFQFLWPLIPWISLILFCAIGGFMIKDGLTGEEEAVHSQVYMKALLLQGIATSIDALSVGFTIAEYDASDALLASLIIGITTFFICIAGLILGKTFGMKLADKAIILGGIILIAIGIEIFIG</sequence>
<dbReference type="Pfam" id="PF02659">
    <property type="entry name" value="Mntp"/>
    <property type="match status" value="1"/>
</dbReference>
<evidence type="ECO:0000256" key="4">
    <source>
        <dbReference type="ARBA" id="ARBA00023136"/>
    </source>
</evidence>
<dbReference type="Proteomes" id="UP000320585">
    <property type="component" value="Chromosome"/>
</dbReference>
<dbReference type="InterPro" id="IPR003810">
    <property type="entry name" value="Mntp/YtaF"/>
</dbReference>
<evidence type="ECO:0000313" key="7">
    <source>
        <dbReference type="Proteomes" id="UP000320585"/>
    </source>
</evidence>
<feature type="transmembrane region" description="Helical" evidence="5">
    <location>
        <begin position="7"/>
        <end position="30"/>
    </location>
</feature>
<feature type="transmembrane region" description="Helical" evidence="5">
    <location>
        <begin position="100"/>
        <end position="120"/>
    </location>
</feature>
<keyword evidence="3 5" id="KW-1133">Transmembrane helix</keyword>
<organism evidence="6 7">
    <name type="scientific">Dialister hominis</name>
    <dbReference type="NCBI Taxonomy" id="2582419"/>
    <lineage>
        <taxon>Bacteria</taxon>
        <taxon>Bacillati</taxon>
        <taxon>Bacillota</taxon>
        <taxon>Negativicutes</taxon>
        <taxon>Veillonellales</taxon>
        <taxon>Veillonellaceae</taxon>
        <taxon>Dialister</taxon>
    </lineage>
</organism>
<keyword evidence="4 5" id="KW-0472">Membrane</keyword>
<dbReference type="EMBL" id="AP019697">
    <property type="protein sequence ID" value="BBK24151.1"/>
    <property type="molecule type" value="Genomic_DNA"/>
</dbReference>
<keyword evidence="1" id="KW-1003">Cell membrane</keyword>
<keyword evidence="2 5" id="KW-0812">Transmembrane</keyword>
<accession>A0A8D4UT90</accession>
<feature type="transmembrane region" description="Helical" evidence="5">
    <location>
        <begin position="132"/>
        <end position="149"/>
    </location>
</feature>
<feature type="transmembrane region" description="Helical" evidence="5">
    <location>
        <begin position="36"/>
        <end position="53"/>
    </location>
</feature>
<evidence type="ECO:0000313" key="6">
    <source>
        <dbReference type="EMBL" id="BBK24151.1"/>
    </source>
</evidence>
<evidence type="ECO:0000256" key="1">
    <source>
        <dbReference type="ARBA" id="ARBA00022475"/>
    </source>
</evidence>
<protein>
    <recommendedName>
        <fullName evidence="8">Manganese efflux pump MntP</fullName>
    </recommendedName>
</protein>